<dbReference type="Pfam" id="PF04613">
    <property type="entry name" value="LpxD"/>
    <property type="match status" value="1"/>
</dbReference>
<proteinExistence type="predicted"/>
<gene>
    <name evidence="8" type="primary">lpxD_1</name>
    <name evidence="8" type="ORF">LEP1GSC131_3996</name>
</gene>
<dbReference type="Gene3D" id="3.40.1390.10">
    <property type="entry name" value="MurE/MurF, N-terminal domain"/>
    <property type="match status" value="1"/>
</dbReference>
<evidence type="ECO:0000313" key="8">
    <source>
        <dbReference type="EMBL" id="EKO50529.1"/>
    </source>
</evidence>
<keyword evidence="4" id="KW-0677">Repeat</keyword>
<reference evidence="8" key="1">
    <citation type="submission" date="2012-10" db="EMBL/GenBank/DDBJ databases">
        <authorList>
            <person name="Harkins D.M."/>
            <person name="Durkin A.S."/>
            <person name="Brinkac L.M."/>
            <person name="Selengut J.D."/>
            <person name="Sanka R."/>
            <person name="DePew J."/>
            <person name="Purushe J."/>
            <person name="Picardeau M."/>
            <person name="Werts C."/>
            <person name="Goarant C."/>
            <person name="Vinetz J.M."/>
            <person name="Sutton G.G."/>
            <person name="Nelson W.C."/>
            <person name="Fouts D.E."/>
        </authorList>
    </citation>
    <scope>NUCLEOTIDE SEQUENCE [LARGE SCALE GENOMIC DNA]</scope>
    <source>
        <strain evidence="8">200802841</strain>
    </source>
</reference>
<dbReference type="AlphaFoldDB" id="A0A828XYP9"/>
<dbReference type="InterPro" id="IPR018357">
    <property type="entry name" value="Hexapep_transf_CS"/>
</dbReference>
<dbReference type="GO" id="GO:0016410">
    <property type="term" value="F:N-acyltransferase activity"/>
    <property type="evidence" value="ECO:0007669"/>
    <property type="project" value="InterPro"/>
</dbReference>
<dbReference type="NCBIfam" id="NF002060">
    <property type="entry name" value="PRK00892.1"/>
    <property type="match status" value="1"/>
</dbReference>
<evidence type="ECO:0000256" key="1">
    <source>
        <dbReference type="ARBA" id="ARBA00022516"/>
    </source>
</evidence>
<keyword evidence="6" id="KW-0012">Acyltransferase</keyword>
<dbReference type="Gene3D" id="2.160.10.10">
    <property type="entry name" value="Hexapeptide repeat proteins"/>
    <property type="match status" value="1"/>
</dbReference>
<organism evidence="8 9">
    <name type="scientific">Leptospira kirschneri str. 200802841</name>
    <dbReference type="NCBI Taxonomy" id="1193047"/>
    <lineage>
        <taxon>Bacteria</taxon>
        <taxon>Pseudomonadati</taxon>
        <taxon>Spirochaetota</taxon>
        <taxon>Spirochaetia</taxon>
        <taxon>Leptospirales</taxon>
        <taxon>Leptospiraceae</taxon>
        <taxon>Leptospira</taxon>
    </lineage>
</organism>
<evidence type="ECO:0000256" key="6">
    <source>
        <dbReference type="ARBA" id="ARBA00023315"/>
    </source>
</evidence>
<name>A0A828XYP9_9LEPT</name>
<keyword evidence="9" id="KW-1185">Reference proteome</keyword>
<feature type="domain" description="UDP-3-O-[3-hydroxymyristoyl] glucosamine N-acyltransferase non-repeat region" evidence="7">
    <location>
        <begin position="57"/>
        <end position="124"/>
    </location>
</feature>
<dbReference type="CDD" id="cd03352">
    <property type="entry name" value="LbH_LpxD"/>
    <property type="match status" value="1"/>
</dbReference>
<dbReference type="InterPro" id="IPR001451">
    <property type="entry name" value="Hexapep"/>
</dbReference>
<dbReference type="PANTHER" id="PTHR43378">
    <property type="entry name" value="UDP-3-O-ACYLGLUCOSAMINE N-ACYLTRANSFERASE"/>
    <property type="match status" value="1"/>
</dbReference>
<protein>
    <submittedName>
        <fullName evidence="8">UDP-3-O-[3-hydroxymyristoyl] glucosamine N-acyltransferase LpxD</fullName>
    </submittedName>
</protein>
<dbReference type="PROSITE" id="PS00101">
    <property type="entry name" value="HEXAPEP_TRANSFERASES"/>
    <property type="match status" value="1"/>
</dbReference>
<dbReference type="NCBIfam" id="TIGR01853">
    <property type="entry name" value="lipid_A_lpxD"/>
    <property type="match status" value="1"/>
</dbReference>
<dbReference type="Proteomes" id="UP000006339">
    <property type="component" value="Unassembled WGS sequence"/>
</dbReference>
<accession>A0A828XYP9</accession>
<dbReference type="InterPro" id="IPR011004">
    <property type="entry name" value="Trimer_LpxA-like_sf"/>
</dbReference>
<dbReference type="InterPro" id="IPR007691">
    <property type="entry name" value="LpxD"/>
</dbReference>
<keyword evidence="1" id="KW-0444">Lipid biosynthesis</keyword>
<dbReference type="EMBL" id="AKWH02000060">
    <property type="protein sequence ID" value="EKO50529.1"/>
    <property type="molecule type" value="Genomic_DNA"/>
</dbReference>
<evidence type="ECO:0000256" key="4">
    <source>
        <dbReference type="ARBA" id="ARBA00022737"/>
    </source>
</evidence>
<keyword evidence="3" id="KW-0808">Transferase</keyword>
<dbReference type="InterPro" id="IPR020573">
    <property type="entry name" value="UDP_GlcNAc_AcTrfase_non-rep"/>
</dbReference>
<dbReference type="PANTHER" id="PTHR43378:SF2">
    <property type="entry name" value="UDP-3-O-ACYLGLUCOSAMINE N-ACYLTRANSFERASE 1, MITOCHONDRIAL-RELATED"/>
    <property type="match status" value="1"/>
</dbReference>
<dbReference type="SUPFAM" id="SSF51161">
    <property type="entry name" value="Trimeric LpxA-like enzymes"/>
    <property type="match status" value="1"/>
</dbReference>
<dbReference type="Pfam" id="PF00132">
    <property type="entry name" value="Hexapep"/>
    <property type="match status" value="1"/>
</dbReference>
<dbReference type="GO" id="GO:0009245">
    <property type="term" value="P:lipid A biosynthetic process"/>
    <property type="evidence" value="ECO:0007669"/>
    <property type="project" value="UniProtKB-KW"/>
</dbReference>
<evidence type="ECO:0000256" key="3">
    <source>
        <dbReference type="ARBA" id="ARBA00022679"/>
    </source>
</evidence>
<dbReference type="GO" id="GO:0016020">
    <property type="term" value="C:membrane"/>
    <property type="evidence" value="ECO:0007669"/>
    <property type="project" value="GOC"/>
</dbReference>
<evidence type="ECO:0000313" key="9">
    <source>
        <dbReference type="Proteomes" id="UP000006339"/>
    </source>
</evidence>
<evidence type="ECO:0000256" key="2">
    <source>
        <dbReference type="ARBA" id="ARBA00022556"/>
    </source>
</evidence>
<sequence>MITFQGDHSLFLNDDLTCSFLRVSTKLNEGNMPQIKLSELAEQINGSKIANTQIPDDVIVDKIVTLSPGEKNSLSFLSHKKMLSEAKKTFSSVILTTEEFAKELSIPCLVVSNPELSLAEILNLLYPPYVPSGKISSSAIIHPTAKLGAGVTIGEFVVVGENSVIGANTYLEDGVKISRNVIIGENSHIGPNSSIQYGVIIGKRFICSGNCSIGGDGFKFVTEKGKHHKIPQVGGVRIGDDVEIGSLCTIDRGGLEDTIIGDGCKFDNMVHVAHNCILGKNIIIAGQSGVAGSTIVEDDVIIGGACAVSDHLHVPAGTILAGGSSLRNSPKKKEIFVGWDYGLTFAEFQKVRVNIHNLVNFQKWAKRIKELEKHAGIKIEEKD</sequence>
<keyword evidence="2" id="KW-0441">Lipid A biosynthesis</keyword>
<keyword evidence="5" id="KW-0443">Lipid metabolism</keyword>
<evidence type="ECO:0000256" key="5">
    <source>
        <dbReference type="ARBA" id="ARBA00023098"/>
    </source>
</evidence>
<comment type="caution">
    <text evidence="8">The sequence shown here is derived from an EMBL/GenBank/DDBJ whole genome shotgun (WGS) entry which is preliminary data.</text>
</comment>
<evidence type="ECO:0000259" key="7">
    <source>
        <dbReference type="Pfam" id="PF04613"/>
    </source>
</evidence>